<dbReference type="InterPro" id="IPR058351">
    <property type="entry name" value="DUF8038"/>
</dbReference>
<dbReference type="Proteomes" id="UP000478571">
    <property type="component" value="Unassembled WGS sequence"/>
</dbReference>
<feature type="domain" description="DUF8038" evidence="1">
    <location>
        <begin position="976"/>
        <end position="1150"/>
    </location>
</feature>
<gene>
    <name evidence="2" type="ORF">GTG28_03080</name>
</gene>
<proteinExistence type="predicted"/>
<comment type="caution">
    <text evidence="2">The sequence shown here is derived from an EMBL/GenBank/DDBJ whole genome shotgun (WGS) entry which is preliminary data.</text>
</comment>
<accession>A0A6L8LSR1</accession>
<dbReference type="EMBL" id="WWEU01000001">
    <property type="protein sequence ID" value="MYM58196.1"/>
    <property type="molecule type" value="Genomic_DNA"/>
</dbReference>
<dbReference type="Pfam" id="PF26124">
    <property type="entry name" value="DUF8038"/>
    <property type="match status" value="1"/>
</dbReference>
<organism evidence="2 3">
    <name type="scientific">Vibrio tetraodonis subsp. pristinus</name>
    <dbReference type="NCBI Taxonomy" id="2695891"/>
    <lineage>
        <taxon>Bacteria</taxon>
        <taxon>Pseudomonadati</taxon>
        <taxon>Pseudomonadota</taxon>
        <taxon>Gammaproteobacteria</taxon>
        <taxon>Vibrionales</taxon>
        <taxon>Vibrionaceae</taxon>
        <taxon>Vibrio</taxon>
    </lineage>
</organism>
<dbReference type="AlphaFoldDB" id="A0A6L8LSR1"/>
<keyword evidence="3" id="KW-1185">Reference proteome</keyword>
<sequence length="1158" mass="129635">MPTDPVRHFSSKASPLVHAGLGLTSIESHRLRGLSPQDRIRALKGEFDERMYQVLGEERFSKQQDPDNERLKDFLISEFFNLQERLSILEDQQSKSEIDLSKIEAIDTYMGPKLQQAIGVFSYHGRSVDDVRALFISPSAAEQQRLKEEAQTKLGLKLAINSLANQYEILSKLEYQRPAEQASVEDLRNLIADLSIKLNSIRSVNNDMDEFFRAKQTEGLGENFAYKDVFDVLKARYTQAGIDYVNSDRPNKEEFIRSESEKLLAIENKEYVYLNRPRTDWSQVDVKKEAECIYVFTLLKDAKQRGLCVSIEGGVDRLASLEILLSNPVGNPQFRTMTFLEYFTSSDDLTGVNIQYPQGLTHDDTVFLSRIPDQVTGFRVSLDKEFQLQNNEPVGRFEEFDSHIQNLDEYLNDYMVMLNRKHHTSLSLLTPFIYIKTIKTGGTFGKRRIQHIEISLKELLLGKYRDAESEGSFSYGGTQITIGPLRYYGYEALSSNKEKVIIDELSRANIQKDYLSAIDNELNSDQASRNNPESLVSKFNHHINNTFDALNLADSDNVYELYTTEHPKYNWGSLVANAYHLNGGHKANGLVLVQLNSQVQDQMAPLVLLAPITGESVRFRTFEDFARVVQSDNELTAWINAHLAPEDSREAGIKLRVVRKENLAKNIFHEMRLRIKESTDNAITSPSEANWRRAIKAVDELSLGIALPLVLLSPEVAIPLGIMLAAGPSFAKAIAADPADREGFIKEGLERMGISAGVIAGGSAIDAASSEFRSFVNTVRRKNGAIPSFKYESQTNSITYLSYGVKPGGSGVFPRGYTDNFRNTGEDAILLHGGKTERKLLMGEVAKLDSSGKYVIDDKNTFSVTGPELAQVLRGMKPPINLYHQEGQPFRPVHLLSCYAKRGTAQDLADEINRPVIAYSTYQTHTESLLHMEDPSFEVGSGYHPLDPRRLVSDSHTANPRTFNPSSWPTKPKNLGELEKRITMQSQSHAEHYNVCYNAAISVAEQSGELSNKAVTNLRAIASRPRSYNNPDYASVFELNTSSPMSNLVVDDIQESGFLHFGGEGGEGKRLWRHVAYAHVSEDVGGQKIVTIYQANGGGYQVAMGFSAIDPKIQIATAKGPWNQNVVGELKALTNYANPYYKFTPVNRVNGLADNFIL</sequence>
<evidence type="ECO:0000313" key="2">
    <source>
        <dbReference type="EMBL" id="MYM58196.1"/>
    </source>
</evidence>
<dbReference type="RefSeq" id="WP_160926834.1">
    <property type="nucleotide sequence ID" value="NZ_WWEU01000001.1"/>
</dbReference>
<evidence type="ECO:0000313" key="3">
    <source>
        <dbReference type="Proteomes" id="UP000478571"/>
    </source>
</evidence>
<reference evidence="2 3" key="1">
    <citation type="submission" date="2020-01" db="EMBL/GenBank/DDBJ databases">
        <title>Draft Genome Sequence of Vibrio sp. strain OCN044, Isolated from a Healthy Coral at Palmyra Atoll.</title>
        <authorList>
            <person name="Videau P."/>
            <person name="Loughran R."/>
            <person name="Esquivel A."/>
            <person name="Deadmond M."/>
            <person name="Paddock B.E."/>
            <person name="Saw J.H."/>
            <person name="Ushijima B."/>
        </authorList>
    </citation>
    <scope>NUCLEOTIDE SEQUENCE [LARGE SCALE GENOMIC DNA]</scope>
    <source>
        <strain evidence="2 3">OCN044</strain>
    </source>
</reference>
<name>A0A6L8LSR1_9VIBR</name>
<evidence type="ECO:0000259" key="1">
    <source>
        <dbReference type="Pfam" id="PF26124"/>
    </source>
</evidence>
<protein>
    <recommendedName>
        <fullName evidence="1">DUF8038 domain-containing protein</fullName>
    </recommendedName>
</protein>